<dbReference type="Gene3D" id="1.10.150.110">
    <property type="entry name" value="DNA polymerase beta, N-terminal domain-like"/>
    <property type="match status" value="1"/>
</dbReference>
<name>A0A225D8X2_9BACT</name>
<evidence type="ECO:0000313" key="2">
    <source>
        <dbReference type="EMBL" id="OWK38011.1"/>
    </source>
</evidence>
<dbReference type="InterPro" id="IPR027421">
    <property type="entry name" value="DNA_pol_lamdba_lyase_dom_sf"/>
</dbReference>
<reference evidence="3" key="1">
    <citation type="submission" date="2017-06" db="EMBL/GenBank/DDBJ databases">
        <title>Genome analysis of Fimbriiglobus ruber SP5, the first member of the order Planctomycetales with confirmed chitinolytic capability.</title>
        <authorList>
            <person name="Ravin N.V."/>
            <person name="Rakitin A.L."/>
            <person name="Ivanova A.A."/>
            <person name="Beletsky A.V."/>
            <person name="Kulichevskaya I.S."/>
            <person name="Mardanov A.V."/>
            <person name="Dedysh S.N."/>
        </authorList>
    </citation>
    <scope>NUCLEOTIDE SEQUENCE [LARGE SCALE GENOMIC DNA]</scope>
    <source>
        <strain evidence="3">SP5</strain>
    </source>
</reference>
<dbReference type="EMBL" id="NIDE01000014">
    <property type="protein sequence ID" value="OWK38011.1"/>
    <property type="molecule type" value="Genomic_DNA"/>
</dbReference>
<organism evidence="2 3">
    <name type="scientific">Fimbriiglobus ruber</name>
    <dbReference type="NCBI Taxonomy" id="1908690"/>
    <lineage>
        <taxon>Bacteria</taxon>
        <taxon>Pseudomonadati</taxon>
        <taxon>Planctomycetota</taxon>
        <taxon>Planctomycetia</taxon>
        <taxon>Gemmatales</taxon>
        <taxon>Gemmataceae</taxon>
        <taxon>Fimbriiglobus</taxon>
    </lineage>
</organism>
<sequence length="92" mass="10335">MTNDDIAQKLRTHATSLARSGNNLYRVRAFRQAAMAVLMLPTPVMTMLSDRGRPALEEVPGIGPSLAETIDEFTRTGDWKPRTKSRDAFCRR</sequence>
<dbReference type="Pfam" id="PF14716">
    <property type="entry name" value="HHH_8"/>
    <property type="match status" value="1"/>
</dbReference>
<feature type="domain" description="Crossover junction endonuclease MUS81-like HHH" evidence="1">
    <location>
        <begin position="1"/>
        <end position="77"/>
    </location>
</feature>
<dbReference type="RefSeq" id="WP_161967809.1">
    <property type="nucleotide sequence ID" value="NZ_NIDE01000014.1"/>
</dbReference>
<evidence type="ECO:0000259" key="1">
    <source>
        <dbReference type="Pfam" id="PF14716"/>
    </source>
</evidence>
<dbReference type="InterPro" id="IPR010996">
    <property type="entry name" value="HHH_MUS81"/>
</dbReference>
<comment type="caution">
    <text evidence="2">The sequence shown here is derived from an EMBL/GenBank/DDBJ whole genome shotgun (WGS) entry which is preliminary data.</text>
</comment>
<evidence type="ECO:0000313" key="3">
    <source>
        <dbReference type="Proteomes" id="UP000214646"/>
    </source>
</evidence>
<accession>A0A225D8X2</accession>
<protein>
    <recommendedName>
        <fullName evidence="1">Crossover junction endonuclease MUS81-like HHH domain-containing protein</fullName>
    </recommendedName>
</protein>
<dbReference type="SUPFAM" id="SSF47802">
    <property type="entry name" value="DNA polymerase beta, N-terminal domain-like"/>
    <property type="match status" value="1"/>
</dbReference>
<dbReference type="OrthoDB" id="290783at2"/>
<dbReference type="Proteomes" id="UP000214646">
    <property type="component" value="Unassembled WGS sequence"/>
</dbReference>
<dbReference type="AlphaFoldDB" id="A0A225D8X2"/>
<proteinExistence type="predicted"/>
<gene>
    <name evidence="2" type="ORF">FRUB_07131</name>
</gene>
<keyword evidence="3" id="KW-1185">Reference proteome</keyword>